<dbReference type="EMBL" id="SJPI01000002">
    <property type="protein sequence ID" value="TWT51389.1"/>
    <property type="molecule type" value="Genomic_DNA"/>
</dbReference>
<evidence type="ECO:0000313" key="2">
    <source>
        <dbReference type="Proteomes" id="UP000316598"/>
    </source>
</evidence>
<comment type="caution">
    <text evidence="1">The sequence shown here is derived from an EMBL/GenBank/DDBJ whole genome shotgun (WGS) entry which is preliminary data.</text>
</comment>
<dbReference type="SUPFAM" id="SSF88946">
    <property type="entry name" value="Sigma2 domain of RNA polymerase sigma factors"/>
    <property type="match status" value="1"/>
</dbReference>
<dbReference type="RefSeq" id="WP_146516449.1">
    <property type="nucleotide sequence ID" value="NZ_SJPI01000002.1"/>
</dbReference>
<dbReference type="AlphaFoldDB" id="A0A5C5WMS6"/>
<dbReference type="InterPro" id="IPR013325">
    <property type="entry name" value="RNA_pol_sigma_r2"/>
</dbReference>
<dbReference type="GO" id="GO:0003700">
    <property type="term" value="F:DNA-binding transcription factor activity"/>
    <property type="evidence" value="ECO:0007669"/>
    <property type="project" value="InterPro"/>
</dbReference>
<gene>
    <name evidence="1" type="ORF">Pla22_41670</name>
</gene>
<dbReference type="GO" id="GO:0006352">
    <property type="term" value="P:DNA-templated transcription initiation"/>
    <property type="evidence" value="ECO:0007669"/>
    <property type="project" value="InterPro"/>
</dbReference>
<reference evidence="1 2" key="1">
    <citation type="submission" date="2019-02" db="EMBL/GenBank/DDBJ databases">
        <title>Deep-cultivation of Planctomycetes and their phenomic and genomic characterization uncovers novel biology.</title>
        <authorList>
            <person name="Wiegand S."/>
            <person name="Jogler M."/>
            <person name="Boedeker C."/>
            <person name="Pinto D."/>
            <person name="Vollmers J."/>
            <person name="Rivas-Marin E."/>
            <person name="Kohn T."/>
            <person name="Peeters S.H."/>
            <person name="Heuer A."/>
            <person name="Rast P."/>
            <person name="Oberbeckmann S."/>
            <person name="Bunk B."/>
            <person name="Jeske O."/>
            <person name="Meyerdierks A."/>
            <person name="Storesund J.E."/>
            <person name="Kallscheuer N."/>
            <person name="Luecker S."/>
            <person name="Lage O.M."/>
            <person name="Pohl T."/>
            <person name="Merkel B.J."/>
            <person name="Hornburger P."/>
            <person name="Mueller R.-W."/>
            <person name="Bruemmer F."/>
            <person name="Labrenz M."/>
            <person name="Spormann A.M."/>
            <person name="Op Den Camp H."/>
            <person name="Overmann J."/>
            <person name="Amann R."/>
            <person name="Jetten M.S.M."/>
            <person name="Mascher T."/>
            <person name="Medema M.H."/>
            <person name="Devos D.P."/>
            <person name="Kaster A.-K."/>
            <person name="Ovreas L."/>
            <person name="Rohde M."/>
            <person name="Galperin M.Y."/>
            <person name="Jogler C."/>
        </authorList>
    </citation>
    <scope>NUCLEOTIDE SEQUENCE [LARGE SCALE GENOMIC DNA]</scope>
    <source>
        <strain evidence="1 2">Pla22</strain>
    </source>
</reference>
<protein>
    <submittedName>
        <fullName evidence="1">Uncharacterized protein</fullName>
    </submittedName>
</protein>
<dbReference type="Proteomes" id="UP000316598">
    <property type="component" value="Unassembled WGS sequence"/>
</dbReference>
<proteinExistence type="predicted"/>
<dbReference type="OrthoDB" id="270411at2"/>
<name>A0A5C5WMS6_9BACT</name>
<organism evidence="1 2">
    <name type="scientific">Rubripirellula amarantea</name>
    <dbReference type="NCBI Taxonomy" id="2527999"/>
    <lineage>
        <taxon>Bacteria</taxon>
        <taxon>Pseudomonadati</taxon>
        <taxon>Planctomycetota</taxon>
        <taxon>Planctomycetia</taxon>
        <taxon>Pirellulales</taxon>
        <taxon>Pirellulaceae</taxon>
        <taxon>Rubripirellula</taxon>
    </lineage>
</organism>
<dbReference type="Gene3D" id="1.10.1740.10">
    <property type="match status" value="1"/>
</dbReference>
<accession>A0A5C5WMS6</accession>
<keyword evidence="2" id="KW-1185">Reference proteome</keyword>
<evidence type="ECO:0000313" key="1">
    <source>
        <dbReference type="EMBL" id="TWT51389.1"/>
    </source>
</evidence>
<sequence>MSDHNQAQFKTTQWQIVHEAGRGGSNSLDKLCQTYWKPLYFYLRRKGHGVEEAQDLTQSFIVHMLAGDLLSTADASRGRFRSYLLTSLHRFTINQWRKEISAKRGGEARVMNLDFGTAETELKSAQWQDQTPQRVYERQWALEVIHVATNRVRSDAEEKRKLELFDALLPRLRLDSDAVTYDELSQEMNMTVDALKMAASRFREKLRTAIRQVLRETIAPDESVDDEVASLFAALRGGESTPIHPEESI</sequence>